<organism evidence="1 2">
    <name type="scientific">Morganella psychrotolerans</name>
    <dbReference type="NCBI Taxonomy" id="368603"/>
    <lineage>
        <taxon>Bacteria</taxon>
        <taxon>Pseudomonadati</taxon>
        <taxon>Pseudomonadota</taxon>
        <taxon>Gammaproteobacteria</taxon>
        <taxon>Enterobacterales</taxon>
        <taxon>Morganellaceae</taxon>
        <taxon>Morganella</taxon>
    </lineage>
</organism>
<reference evidence="2" key="1">
    <citation type="submission" date="2016-06" db="EMBL/GenBank/DDBJ databases">
        <authorList>
            <person name="Butler K."/>
        </authorList>
    </citation>
    <scope>NUCLEOTIDE SEQUENCE [LARGE SCALE GENOMIC DNA]</scope>
    <source>
        <strain evidence="2">GCSL-Mp20</strain>
    </source>
</reference>
<proteinExistence type="predicted"/>
<protein>
    <submittedName>
        <fullName evidence="1">Uncharacterized protein</fullName>
    </submittedName>
</protein>
<dbReference type="Proteomes" id="UP000092377">
    <property type="component" value="Unassembled WGS sequence"/>
</dbReference>
<gene>
    <name evidence="1" type="ORF">AYY18_08595</name>
</gene>
<dbReference type="EMBL" id="LZEY01000045">
    <property type="protein sequence ID" value="OBU05132.1"/>
    <property type="molecule type" value="Genomic_DNA"/>
</dbReference>
<accession>A0A1B8H7S9</accession>
<comment type="caution">
    <text evidence="1">The sequence shown here is derived from an EMBL/GenBank/DDBJ whole genome shotgun (WGS) entry which is preliminary data.</text>
</comment>
<keyword evidence="2" id="KW-1185">Reference proteome</keyword>
<evidence type="ECO:0000313" key="2">
    <source>
        <dbReference type="Proteomes" id="UP000092377"/>
    </source>
</evidence>
<evidence type="ECO:0000313" key="1">
    <source>
        <dbReference type="EMBL" id="OBU05132.1"/>
    </source>
</evidence>
<sequence>MSFECLSAECLSCEPAGKRTFVPLSIRNGSSARNILSLRRFFLRLRTQKNSRNFIITSQFSAGTEKNIYLSFLLIRH</sequence>
<dbReference type="AlphaFoldDB" id="A0A1B8H7S9"/>
<name>A0A1B8H7S9_9GAMM</name>